<dbReference type="InterPro" id="IPR036424">
    <property type="entry name" value="UPP_synth-like_sf"/>
</dbReference>
<feature type="binding site" evidence="2">
    <location>
        <position position="21"/>
    </location>
    <ligand>
        <name>Mg(2+)</name>
        <dbReference type="ChEBI" id="CHEBI:18420"/>
    </ligand>
</feature>
<keyword evidence="2" id="KW-0573">Peptidoglycan synthesis</keyword>
<evidence type="ECO:0000256" key="1">
    <source>
        <dbReference type="ARBA" id="ARBA00022679"/>
    </source>
</evidence>
<feature type="binding site" evidence="2">
    <location>
        <begin position="22"/>
        <end position="25"/>
    </location>
    <ligand>
        <name>substrate</name>
    </ligand>
</feature>
<dbReference type="InterPro" id="IPR001441">
    <property type="entry name" value="UPP_synth-like"/>
</dbReference>
<organism evidence="3 4">
    <name type="scientific">SAR86 cluster bacterium BACL1 MAG-120920-bin57</name>
    <dbReference type="NCBI Taxonomy" id="1655571"/>
    <lineage>
        <taxon>Bacteria</taxon>
        <taxon>Pseudomonadati</taxon>
        <taxon>Pseudomonadota</taxon>
        <taxon>Gammaproteobacteria</taxon>
        <taxon>SAR86 cluster</taxon>
    </lineage>
</organism>
<keyword evidence="2" id="KW-0961">Cell wall biogenesis/degradation</keyword>
<dbReference type="PANTHER" id="PTHR10291">
    <property type="entry name" value="DEHYDRODOLICHYL DIPHOSPHATE SYNTHASE FAMILY MEMBER"/>
    <property type="match status" value="1"/>
</dbReference>
<comment type="cofactor">
    <cofactor evidence="2">
        <name>Mg(2+)</name>
        <dbReference type="ChEBI" id="CHEBI:18420"/>
    </cofactor>
    <text evidence="2">Binds 2 magnesium ions per subunit.</text>
</comment>
<comment type="function">
    <text evidence="2">Catalyzes the sequential condensation of isopentenyl diphosphate (IPP) with (2E,6E)-farnesyl diphosphate (E,E-FPP) to yield (2Z,6Z,10Z,14Z,18Z,22Z,26Z,30Z,34E,38E)-undecaprenyl diphosphate (di-trans,octa-cis-UPP). UPP is the precursor of glycosyl carrier lipid in the biosynthesis of bacterial cell wall polysaccharide components such as peptidoglycan and lipopolysaccharide.</text>
</comment>
<comment type="catalytic activity">
    <reaction evidence="2">
        <text>8 isopentenyl diphosphate + (2E,6E)-farnesyl diphosphate = di-trans,octa-cis-undecaprenyl diphosphate + 8 diphosphate</text>
        <dbReference type="Rhea" id="RHEA:27551"/>
        <dbReference type="ChEBI" id="CHEBI:33019"/>
        <dbReference type="ChEBI" id="CHEBI:58405"/>
        <dbReference type="ChEBI" id="CHEBI:128769"/>
        <dbReference type="ChEBI" id="CHEBI:175763"/>
        <dbReference type="EC" id="2.5.1.31"/>
    </reaction>
</comment>
<dbReference type="GO" id="GO:0000287">
    <property type="term" value="F:magnesium ion binding"/>
    <property type="evidence" value="ECO:0007669"/>
    <property type="project" value="UniProtKB-UniRule"/>
</dbReference>
<dbReference type="InterPro" id="IPR018520">
    <property type="entry name" value="UPP_synth-like_CS"/>
</dbReference>
<dbReference type="NCBIfam" id="TIGR00055">
    <property type="entry name" value="uppS"/>
    <property type="match status" value="1"/>
</dbReference>
<dbReference type="HAMAP" id="MF_01139">
    <property type="entry name" value="ISPT"/>
    <property type="match status" value="1"/>
</dbReference>
<dbReference type="Proteomes" id="UP000050874">
    <property type="component" value="Unassembled WGS sequence"/>
</dbReference>
<dbReference type="GO" id="GO:0005829">
    <property type="term" value="C:cytosol"/>
    <property type="evidence" value="ECO:0007669"/>
    <property type="project" value="TreeGrafter"/>
</dbReference>
<dbReference type="Gene3D" id="3.40.1180.10">
    <property type="entry name" value="Decaprenyl diphosphate synthase-like"/>
    <property type="match status" value="1"/>
</dbReference>
<feature type="binding site" evidence="2">
    <location>
        <position position="208"/>
    </location>
    <ligand>
        <name>Mg(2+)</name>
        <dbReference type="ChEBI" id="CHEBI:18420"/>
    </ligand>
</feature>
<feature type="active site" evidence="2">
    <location>
        <position position="21"/>
    </location>
</feature>
<keyword evidence="2" id="KW-0460">Magnesium</keyword>
<feature type="binding site" evidence="2">
    <location>
        <position position="38"/>
    </location>
    <ligand>
        <name>substrate</name>
    </ligand>
</feature>
<comment type="caution">
    <text evidence="2">Lacks conserved residue(s) required for the propagation of feature annotation.</text>
</comment>
<feature type="binding site" evidence="2">
    <location>
        <position position="72"/>
    </location>
    <ligand>
        <name>substrate</name>
    </ligand>
</feature>
<feature type="binding site" evidence="2">
    <location>
        <position position="189"/>
    </location>
    <ligand>
        <name>substrate</name>
    </ligand>
</feature>
<feature type="binding site" evidence="2">
    <location>
        <begin position="66"/>
        <end position="68"/>
    </location>
    <ligand>
        <name>substrate</name>
    </ligand>
</feature>
<feature type="binding site" evidence="2">
    <location>
        <position position="26"/>
    </location>
    <ligand>
        <name>substrate</name>
    </ligand>
</feature>
<name>A0A0R2PW82_9GAMM</name>
<dbReference type="GO" id="GO:0008834">
    <property type="term" value="F:ditrans,polycis-undecaprenyl-diphosphate synthase [(2E,6E)-farnesyl-diphosphate specific] activity"/>
    <property type="evidence" value="ECO:0007669"/>
    <property type="project" value="UniProtKB-UniRule"/>
</dbReference>
<keyword evidence="1 2" id="KW-0808">Transferase</keyword>
<comment type="subunit">
    <text evidence="2">Homodimer.</text>
</comment>
<dbReference type="PROSITE" id="PS01066">
    <property type="entry name" value="UPP_SYNTHASE"/>
    <property type="match status" value="1"/>
</dbReference>
<comment type="caution">
    <text evidence="3">The sequence shown here is derived from an EMBL/GenBank/DDBJ whole genome shotgun (WGS) entry which is preliminary data.</text>
</comment>
<proteinExistence type="inferred from homology"/>
<sequence>MATNTKKSLNLLGTNIAIIMDGNGRWAKKNTLNVTSGHERGVEVVRSIVESSVRHKLESLSLYAFSTENWSRPKKEILGIKKLIISAIDAQVPDLIEQQVELHFFGNYESFGSEVVDAIQDAEKATTFSKPALKLNIALGYGGRADILQAFRSIGESIASQKIDPIDISDELIFQHLKAPIKELDLLIRTGGDHRISNFLLYHLAYTEIQFLQTLWPDFKEDEFESCLMDFKKTERRFGKRTV</sequence>
<dbReference type="GO" id="GO:0009252">
    <property type="term" value="P:peptidoglycan biosynthetic process"/>
    <property type="evidence" value="ECO:0007669"/>
    <property type="project" value="UniProtKB-UniRule"/>
</dbReference>
<protein>
    <recommendedName>
        <fullName evidence="2">Ditrans,polycis-undecaprenyl-diphosphate synthase ((2E,6E)-farnesyl-diphosphate specific)</fullName>
        <ecNumber evidence="2">2.5.1.31</ecNumber>
    </recommendedName>
    <alternativeName>
        <fullName evidence="2">Ditrans,polycis-undecaprenylcistransferase</fullName>
    </alternativeName>
    <alternativeName>
        <fullName evidence="2">Undecaprenyl diphosphate synthase</fullName>
        <shortName evidence="2">UDS</shortName>
    </alternativeName>
    <alternativeName>
        <fullName evidence="2">Undecaprenyl pyrophosphate synthase</fullName>
        <shortName evidence="2">UPP synthase</shortName>
    </alternativeName>
</protein>
<dbReference type="GO" id="GO:0071555">
    <property type="term" value="P:cell wall organization"/>
    <property type="evidence" value="ECO:0007669"/>
    <property type="project" value="UniProtKB-KW"/>
</dbReference>
<dbReference type="SUPFAM" id="SSF64005">
    <property type="entry name" value="Undecaprenyl diphosphate synthase"/>
    <property type="match status" value="1"/>
</dbReference>
<reference evidence="4" key="1">
    <citation type="submission" date="2015-10" db="EMBL/GenBank/DDBJ databases">
        <title>Metagenome-Assembled Genomes uncover a global brackish microbiome.</title>
        <authorList>
            <person name="Hugerth L.W."/>
            <person name="Larsson J."/>
            <person name="Alneberg J."/>
            <person name="Lindh M.V."/>
            <person name="Legrand C."/>
            <person name="Pinhassi J."/>
            <person name="Andersson A."/>
        </authorList>
    </citation>
    <scope>NUCLEOTIDE SEQUENCE [LARGE SCALE GENOMIC DNA]</scope>
</reference>
<dbReference type="Pfam" id="PF01255">
    <property type="entry name" value="Prenyltransf"/>
    <property type="match status" value="1"/>
</dbReference>
<evidence type="ECO:0000313" key="3">
    <source>
        <dbReference type="EMBL" id="KRO40339.1"/>
    </source>
</evidence>
<feature type="binding site" evidence="2">
    <location>
        <position position="70"/>
    </location>
    <ligand>
        <name>substrate</name>
    </ligand>
</feature>
<gene>
    <name evidence="2" type="primary">uppS</name>
    <name evidence="3" type="ORF">ABR63_00790</name>
</gene>
<dbReference type="GO" id="GO:0016094">
    <property type="term" value="P:polyprenol biosynthetic process"/>
    <property type="evidence" value="ECO:0007669"/>
    <property type="project" value="TreeGrafter"/>
</dbReference>
<feature type="active site" description="Proton acceptor" evidence="2">
    <location>
        <position position="69"/>
    </location>
</feature>
<keyword evidence="2" id="KW-0133">Cell shape</keyword>
<accession>A0A0R2PW82</accession>
<dbReference type="GO" id="GO:0008360">
    <property type="term" value="P:regulation of cell shape"/>
    <property type="evidence" value="ECO:0007669"/>
    <property type="project" value="UniProtKB-KW"/>
</dbReference>
<evidence type="ECO:0000313" key="4">
    <source>
        <dbReference type="Proteomes" id="UP000050874"/>
    </source>
</evidence>
<dbReference type="EMBL" id="LIAV01000131">
    <property type="protein sequence ID" value="KRO40339.1"/>
    <property type="molecule type" value="Genomic_DNA"/>
</dbReference>
<keyword evidence="2" id="KW-0479">Metal-binding</keyword>
<evidence type="ECO:0000256" key="2">
    <source>
        <dbReference type="HAMAP-Rule" id="MF_01139"/>
    </source>
</evidence>
<dbReference type="EC" id="2.5.1.31" evidence="2"/>
<comment type="similarity">
    <text evidence="2">Belongs to the UPP synthase family.</text>
</comment>
<dbReference type="PANTHER" id="PTHR10291:SF0">
    <property type="entry name" value="DEHYDRODOLICHYL DIPHOSPHATE SYNTHASE 2"/>
    <property type="match status" value="1"/>
</dbReference>
<dbReference type="CDD" id="cd00475">
    <property type="entry name" value="Cis_IPPS"/>
    <property type="match status" value="1"/>
</dbReference>
<feature type="binding site" evidence="2">
    <location>
        <begin position="195"/>
        <end position="197"/>
    </location>
    <ligand>
        <name>substrate</name>
    </ligand>
</feature>
<dbReference type="AlphaFoldDB" id="A0A0R2PW82"/>